<comment type="caution">
    <text evidence="2">The sequence shown here is derived from an EMBL/GenBank/DDBJ whole genome shotgun (WGS) entry which is preliminary data.</text>
</comment>
<evidence type="ECO:0000313" key="3">
    <source>
        <dbReference type="Proteomes" id="UP000297647"/>
    </source>
</evidence>
<evidence type="ECO:0000256" key="1">
    <source>
        <dbReference type="SAM" id="SignalP"/>
    </source>
</evidence>
<keyword evidence="1" id="KW-0732">Signal</keyword>
<dbReference type="OrthoDB" id="973072at2"/>
<dbReference type="Gene3D" id="1.25.40.390">
    <property type="match status" value="2"/>
</dbReference>
<keyword evidence="3" id="KW-1185">Reference proteome</keyword>
<dbReference type="SUPFAM" id="SSF48452">
    <property type="entry name" value="TPR-like"/>
    <property type="match status" value="1"/>
</dbReference>
<dbReference type="Proteomes" id="UP000297647">
    <property type="component" value="Unassembled WGS sequence"/>
</dbReference>
<protein>
    <submittedName>
        <fullName evidence="2">SusD/RagB family nutrient-binding outer membrane lipoprotein</fullName>
    </submittedName>
</protein>
<dbReference type="PROSITE" id="PS51257">
    <property type="entry name" value="PROKAR_LIPOPROTEIN"/>
    <property type="match status" value="1"/>
</dbReference>
<proteinExistence type="predicted"/>
<evidence type="ECO:0000313" key="2">
    <source>
        <dbReference type="EMBL" id="TFV96153.1"/>
    </source>
</evidence>
<feature type="chain" id="PRO_5021349760" evidence="1">
    <location>
        <begin position="20"/>
        <end position="560"/>
    </location>
</feature>
<dbReference type="Pfam" id="PF12771">
    <property type="entry name" value="SusD-like_2"/>
    <property type="match status" value="1"/>
</dbReference>
<sequence>MKKRIYSLLLAASTLFAVSCDLDLLENPNAVNADTADPSFLLNRIQLDYQSLFNTIGDDGMRLTRIINQGSAQYEGAYTPVTTNGYWSNAYANILADIQFLDGVTRNPDTGETRTEFYRHMGIANTIKAMVLFHLVDSYGDVPYSQALDPNEFNPAVDSGESVYDAAFAALDQAKDYFTDPDGSGAPNDYYYGGGSSFRTQWVRLVNTLKLRYYLNRKLVDPSGSTSGINALIAEDNMLKEGDDFVFQFGTTAADPDSRHPRFAGQYTSGGGDYQSTYYMWHLTEAKGFDDPRARFYFYRQVLVNSTNPDEIECITQLPPAQYLVGGFIYCLPGERGYWGRDHLDPDGIPPDGLKRTAWGVYPAGGRFDDDSASPVNNPSLGAQGAGIHPIMLASYVDFMLAEAALTLGTSGDAKAYMLDGIKKHMNFVIDWSLGTSQAGVITSFFSDEEIDLDEEVASYLEYVSDEYDAAASADDRMDIIGREYWLSLFGSGIEAFNLYRRTGKPDNMQPGLEPNPGTFPRSFFYPNNYMVTNNKAVQKADQSVQVFWDTNPAGNAWVY</sequence>
<name>A0A4Y9QXU7_9BACT</name>
<accession>A0A4Y9QXU7</accession>
<feature type="signal peptide" evidence="1">
    <location>
        <begin position="1"/>
        <end position="19"/>
    </location>
</feature>
<dbReference type="Pfam" id="PF12741">
    <property type="entry name" value="SusD-like"/>
    <property type="match status" value="1"/>
</dbReference>
<dbReference type="InterPro" id="IPR011990">
    <property type="entry name" value="TPR-like_helical_dom_sf"/>
</dbReference>
<organism evidence="2 3">
    <name type="scientific">Algoriphagus kandeliae</name>
    <dbReference type="NCBI Taxonomy" id="2562278"/>
    <lineage>
        <taxon>Bacteria</taxon>
        <taxon>Pseudomonadati</taxon>
        <taxon>Bacteroidota</taxon>
        <taxon>Cytophagia</taxon>
        <taxon>Cytophagales</taxon>
        <taxon>Cyclobacteriaceae</taxon>
        <taxon>Algoriphagus</taxon>
    </lineage>
</organism>
<dbReference type="AlphaFoldDB" id="A0A4Y9QXU7"/>
<dbReference type="InterPro" id="IPR024302">
    <property type="entry name" value="SusD-like"/>
</dbReference>
<keyword evidence="2" id="KW-0449">Lipoprotein</keyword>
<dbReference type="RefSeq" id="WP_135072811.1">
    <property type="nucleotide sequence ID" value="NZ_SPSB01000002.1"/>
</dbReference>
<reference evidence="2 3" key="1">
    <citation type="submission" date="2019-03" db="EMBL/GenBank/DDBJ databases">
        <title>Algoriphagus sp. nov, a new strain isolated from root system soil of mangrove plant Kandelia.</title>
        <authorList>
            <person name="Yin Q."/>
            <person name="Wang K."/>
            <person name="Song Z."/>
        </authorList>
    </citation>
    <scope>NUCLEOTIDE SEQUENCE [LARGE SCALE GENOMIC DNA]</scope>
    <source>
        <strain evidence="2 3">XY-J91</strain>
    </source>
</reference>
<dbReference type="InterPro" id="IPR041662">
    <property type="entry name" value="SusD-like_2"/>
</dbReference>
<gene>
    <name evidence="2" type="ORF">E4S40_07975</name>
</gene>
<dbReference type="EMBL" id="SPSB01000002">
    <property type="protein sequence ID" value="TFV96153.1"/>
    <property type="molecule type" value="Genomic_DNA"/>
</dbReference>